<name>A0ABT6NDR7_9FIRM</name>
<proteinExistence type="inferred from homology"/>
<evidence type="ECO:0000313" key="9">
    <source>
        <dbReference type="Proteomes" id="UP001158045"/>
    </source>
</evidence>
<dbReference type="InterPro" id="IPR035890">
    <property type="entry name" value="Anti-sigma-28_factor_FlgM_sf"/>
</dbReference>
<keyword evidence="5" id="KW-0805">Transcription regulation</keyword>
<dbReference type="NCBIfam" id="TIGR03824">
    <property type="entry name" value="FlgM_jcvi"/>
    <property type="match status" value="1"/>
</dbReference>
<protein>
    <recommendedName>
        <fullName evidence="2">Negative regulator of flagellin synthesis</fullName>
    </recommendedName>
</protein>
<evidence type="ECO:0000256" key="4">
    <source>
        <dbReference type="ARBA" id="ARBA00022795"/>
    </source>
</evidence>
<keyword evidence="4" id="KW-1005">Bacterial flagellum biogenesis</keyword>
<gene>
    <name evidence="8" type="primary">flgM</name>
    <name evidence="8" type="ORF">QE109_10490</name>
</gene>
<evidence type="ECO:0000256" key="1">
    <source>
        <dbReference type="ARBA" id="ARBA00005322"/>
    </source>
</evidence>
<sequence length="95" mass="10595">MKITNQMNIQNVLKTYGKSVKKTETPDKVVQSSDKVEISSAARDIQVARKALTDLPEVRTEKLDELKQLMASGNYKPSAEDIVDKLFSGIEAKKI</sequence>
<organism evidence="8 9">
    <name type="scientific">Fusibacter bizertensis</name>
    <dbReference type="NCBI Taxonomy" id="1488331"/>
    <lineage>
        <taxon>Bacteria</taxon>
        <taxon>Bacillati</taxon>
        <taxon>Bacillota</taxon>
        <taxon>Clostridia</taxon>
        <taxon>Eubacteriales</taxon>
        <taxon>Eubacteriales Family XII. Incertae Sedis</taxon>
        <taxon>Fusibacter</taxon>
    </lineage>
</organism>
<comment type="similarity">
    <text evidence="1">Belongs to the FlgM family.</text>
</comment>
<evidence type="ECO:0000259" key="7">
    <source>
        <dbReference type="Pfam" id="PF04316"/>
    </source>
</evidence>
<reference evidence="8 9" key="1">
    <citation type="submission" date="2023-04" db="EMBL/GenBank/DDBJ databases">
        <title>Fusibacter bizertensis strain WBS, isolated from littoral bottom sediments of the Arctic seas - biochemical and genomic analysis.</title>
        <authorList>
            <person name="Brioukhanov A.L."/>
        </authorList>
    </citation>
    <scope>NUCLEOTIDE SEQUENCE [LARGE SCALE GENOMIC DNA]</scope>
    <source>
        <strain evidence="8 9">WBS</strain>
    </source>
</reference>
<dbReference type="Pfam" id="PF04316">
    <property type="entry name" value="FlgM"/>
    <property type="match status" value="1"/>
</dbReference>
<evidence type="ECO:0000256" key="5">
    <source>
        <dbReference type="ARBA" id="ARBA00023015"/>
    </source>
</evidence>
<evidence type="ECO:0000256" key="3">
    <source>
        <dbReference type="ARBA" id="ARBA00022491"/>
    </source>
</evidence>
<dbReference type="EMBL" id="JARYZI010000006">
    <property type="protein sequence ID" value="MDH8678577.1"/>
    <property type="molecule type" value="Genomic_DNA"/>
</dbReference>
<evidence type="ECO:0000313" key="8">
    <source>
        <dbReference type="EMBL" id="MDH8678577.1"/>
    </source>
</evidence>
<dbReference type="InterPro" id="IPR007412">
    <property type="entry name" value="FlgM"/>
</dbReference>
<dbReference type="Proteomes" id="UP001158045">
    <property type="component" value="Unassembled WGS sequence"/>
</dbReference>
<dbReference type="InterPro" id="IPR031316">
    <property type="entry name" value="FlgM_C"/>
</dbReference>
<keyword evidence="3" id="KW-0678">Repressor</keyword>
<accession>A0ABT6NDR7</accession>
<keyword evidence="8" id="KW-0282">Flagellum</keyword>
<dbReference type="SUPFAM" id="SSF101498">
    <property type="entry name" value="Anti-sigma factor FlgM"/>
    <property type="match status" value="1"/>
</dbReference>
<evidence type="ECO:0000256" key="2">
    <source>
        <dbReference type="ARBA" id="ARBA00017823"/>
    </source>
</evidence>
<keyword evidence="9" id="KW-1185">Reference proteome</keyword>
<comment type="caution">
    <text evidence="8">The sequence shown here is derived from an EMBL/GenBank/DDBJ whole genome shotgun (WGS) entry which is preliminary data.</text>
</comment>
<feature type="domain" description="Anti-sigma-28 factor FlgM C-terminal" evidence="7">
    <location>
        <begin position="34"/>
        <end position="86"/>
    </location>
</feature>
<evidence type="ECO:0000256" key="6">
    <source>
        <dbReference type="ARBA" id="ARBA00023163"/>
    </source>
</evidence>
<keyword evidence="6" id="KW-0804">Transcription</keyword>
<keyword evidence="8" id="KW-0966">Cell projection</keyword>
<dbReference type="RefSeq" id="WP_281094428.1">
    <property type="nucleotide sequence ID" value="NZ_JARYZI010000006.1"/>
</dbReference>
<keyword evidence="8" id="KW-0969">Cilium</keyword>